<dbReference type="RefSeq" id="WP_125172891.1">
    <property type="nucleotide sequence ID" value="NZ_JAPJOD010000117.1"/>
</dbReference>
<dbReference type="AlphaFoldDB" id="A0A3R8QFG8"/>
<dbReference type="Gene3D" id="3.30.300.30">
    <property type="match status" value="1"/>
</dbReference>
<feature type="domain" description="AMP-dependent synthetase/ligase" evidence="3">
    <location>
        <begin position="28"/>
        <end position="386"/>
    </location>
</feature>
<keyword evidence="2 5" id="KW-0436">Ligase</keyword>
<comment type="similarity">
    <text evidence="1">Belongs to the ATP-dependent AMP-binding enzyme family.</text>
</comment>
<sequence>MPVPSPRADIRIPDVGLHEFLYGDLTAEDEDRVAVVDLAEGTETTYGQLRHYVDAVAGGLAHRGVGVGDVVALHVPNSEAFIIATHALWRIGAVVTPVPLLATAESVASQVQDSGARMLLTLAGMGDGDEEAARIAGLDDDAVVHIDLPQGFRQMYAERRRPPAVDIDPATHLAALPYSSGTTGLPKGVRLTHRNLVANIAQSADAELCLRDDTVFGVLPFFHIYGLTVLANLVIRQRARVIAAPRFELGTFLRAHRDHRVTFTFIAPPVAVLLAKDPAVDDADLSSVRGFCSGAAVLDGDLARAVESRLGVPVYQGYGLTETSPVALANFDPDLDRGSIGLPVANTEYMLVDPGTDTEIPRPAEGETSAVGELWIRGPQVMAGYLGHDDETAQALPGDGWLRTGDLATRTADGAVTVVDRLKEVIKYKGYQVPPAQLEAVLLAHPAVADCAVVAAPGEDGGEVPKAFVVPVQGREISGQKLMDAVAAVVEPYKRIRQVEFIDRIPKSATGKILRRELRDRAKQG</sequence>
<evidence type="ECO:0000259" key="3">
    <source>
        <dbReference type="Pfam" id="PF00501"/>
    </source>
</evidence>
<dbReference type="FunFam" id="3.30.300.30:FF:000007">
    <property type="entry name" value="4-coumarate--CoA ligase 2"/>
    <property type="match status" value="1"/>
</dbReference>
<dbReference type="Pfam" id="PF00501">
    <property type="entry name" value="AMP-binding"/>
    <property type="match status" value="1"/>
</dbReference>
<evidence type="ECO:0000313" key="6">
    <source>
        <dbReference type="Proteomes" id="UP000276526"/>
    </source>
</evidence>
<dbReference type="InterPro" id="IPR025110">
    <property type="entry name" value="AMP-bd_C"/>
</dbReference>
<dbReference type="InterPro" id="IPR042099">
    <property type="entry name" value="ANL_N_sf"/>
</dbReference>
<evidence type="ECO:0000259" key="4">
    <source>
        <dbReference type="Pfam" id="PF13193"/>
    </source>
</evidence>
<dbReference type="Proteomes" id="UP000276526">
    <property type="component" value="Unassembled WGS sequence"/>
</dbReference>
<dbReference type="PANTHER" id="PTHR24096:SF149">
    <property type="entry name" value="AMP-BINDING DOMAIN-CONTAINING PROTEIN-RELATED"/>
    <property type="match status" value="1"/>
</dbReference>
<dbReference type="SUPFAM" id="SSF56801">
    <property type="entry name" value="Acetyl-CoA synthetase-like"/>
    <property type="match status" value="1"/>
</dbReference>
<dbReference type="Gene3D" id="3.40.50.12780">
    <property type="entry name" value="N-terminal domain of ligase-like"/>
    <property type="match status" value="1"/>
</dbReference>
<dbReference type="PANTHER" id="PTHR24096">
    <property type="entry name" value="LONG-CHAIN-FATTY-ACID--COA LIGASE"/>
    <property type="match status" value="1"/>
</dbReference>
<evidence type="ECO:0000256" key="2">
    <source>
        <dbReference type="ARBA" id="ARBA00022598"/>
    </source>
</evidence>
<dbReference type="PROSITE" id="PS00455">
    <property type="entry name" value="AMP_BINDING"/>
    <property type="match status" value="1"/>
</dbReference>
<organism evidence="5 6">
    <name type="scientific">Corynebacterium bovis</name>
    <dbReference type="NCBI Taxonomy" id="36808"/>
    <lineage>
        <taxon>Bacteria</taxon>
        <taxon>Bacillati</taxon>
        <taxon>Actinomycetota</taxon>
        <taxon>Actinomycetes</taxon>
        <taxon>Mycobacteriales</taxon>
        <taxon>Corynebacteriaceae</taxon>
        <taxon>Corynebacterium</taxon>
    </lineage>
</organism>
<feature type="domain" description="AMP-binding enzyme C-terminal" evidence="4">
    <location>
        <begin position="438"/>
        <end position="512"/>
    </location>
</feature>
<evidence type="ECO:0000256" key="1">
    <source>
        <dbReference type="ARBA" id="ARBA00006432"/>
    </source>
</evidence>
<evidence type="ECO:0000313" key="5">
    <source>
        <dbReference type="EMBL" id="RRO85633.1"/>
    </source>
</evidence>
<dbReference type="Pfam" id="PF13193">
    <property type="entry name" value="AMP-binding_C"/>
    <property type="match status" value="1"/>
</dbReference>
<dbReference type="EMBL" id="PQNK01000020">
    <property type="protein sequence ID" value="RRO85633.1"/>
    <property type="molecule type" value="Genomic_DNA"/>
</dbReference>
<gene>
    <name evidence="5" type="ORF">CXF48_10160</name>
</gene>
<comment type="caution">
    <text evidence="5">The sequence shown here is derived from an EMBL/GenBank/DDBJ whole genome shotgun (WGS) entry which is preliminary data.</text>
</comment>
<accession>A0A3R8QFG8</accession>
<dbReference type="GO" id="GO:0016405">
    <property type="term" value="F:CoA-ligase activity"/>
    <property type="evidence" value="ECO:0007669"/>
    <property type="project" value="TreeGrafter"/>
</dbReference>
<name>A0A3R8QFG8_9CORY</name>
<protein>
    <submittedName>
        <fullName evidence="5">4-coumarate--CoA ligase family protein</fullName>
    </submittedName>
</protein>
<dbReference type="InterPro" id="IPR020845">
    <property type="entry name" value="AMP-binding_CS"/>
</dbReference>
<proteinExistence type="inferred from homology"/>
<reference evidence="5 6" key="1">
    <citation type="submission" date="2018-01" db="EMBL/GenBank/DDBJ databases">
        <title>Twenty Corynebacterium bovis Genomes.</title>
        <authorList>
            <person name="Gulvik C.A."/>
        </authorList>
    </citation>
    <scope>NUCLEOTIDE SEQUENCE [LARGE SCALE GENOMIC DNA]</scope>
    <source>
        <strain evidence="5 6">F6900</strain>
    </source>
</reference>
<dbReference type="InterPro" id="IPR045851">
    <property type="entry name" value="AMP-bd_C_sf"/>
</dbReference>
<dbReference type="InterPro" id="IPR000873">
    <property type="entry name" value="AMP-dep_synth/lig_dom"/>
</dbReference>